<dbReference type="AlphaFoldDB" id="A0A4R6C2L8"/>
<dbReference type="RefSeq" id="WP_133450802.1">
    <property type="nucleotide sequence ID" value="NZ_SCWF01000001.1"/>
</dbReference>
<dbReference type="GO" id="GO:0016747">
    <property type="term" value="F:acyltransferase activity, transferring groups other than amino-acyl groups"/>
    <property type="evidence" value="ECO:0007669"/>
    <property type="project" value="InterPro"/>
</dbReference>
<feature type="domain" description="N-acetyltransferase" evidence="3">
    <location>
        <begin position="1"/>
        <end position="159"/>
    </location>
</feature>
<evidence type="ECO:0000256" key="1">
    <source>
        <dbReference type="ARBA" id="ARBA00022679"/>
    </source>
</evidence>
<protein>
    <submittedName>
        <fullName evidence="4">N-acetyltransferase family protein</fullName>
    </submittedName>
</protein>
<keyword evidence="1 4" id="KW-0808">Transferase</keyword>
<dbReference type="InterPro" id="IPR016181">
    <property type="entry name" value="Acyl_CoA_acyltransferase"/>
</dbReference>
<dbReference type="Pfam" id="PF00583">
    <property type="entry name" value="Acetyltransf_1"/>
    <property type="match status" value="1"/>
</dbReference>
<dbReference type="SUPFAM" id="SSF55729">
    <property type="entry name" value="Acyl-CoA N-acyltransferases (Nat)"/>
    <property type="match status" value="1"/>
</dbReference>
<organism evidence="4 5">
    <name type="scientific">Macrococcus bovicus</name>
    <dbReference type="NCBI Taxonomy" id="69968"/>
    <lineage>
        <taxon>Bacteria</taxon>
        <taxon>Bacillati</taxon>
        <taxon>Bacillota</taxon>
        <taxon>Bacilli</taxon>
        <taxon>Bacillales</taxon>
        <taxon>Staphylococcaceae</taxon>
        <taxon>Macrococcus</taxon>
    </lineage>
</organism>
<reference evidence="4 5" key="1">
    <citation type="submission" date="2019-01" db="EMBL/GenBank/DDBJ databases">
        <title>Draft genome sequences of the type strains of six Macrococcus species.</title>
        <authorList>
            <person name="Mazhar S."/>
            <person name="Altermann E."/>
            <person name="Hill C."/>
            <person name="Mcauliffe O."/>
        </authorList>
    </citation>
    <scope>NUCLEOTIDE SEQUENCE [LARGE SCALE GENOMIC DNA]</scope>
    <source>
        <strain evidence="4 5">ATCC 51825</strain>
    </source>
</reference>
<keyword evidence="2" id="KW-0012">Acyltransferase</keyword>
<evidence type="ECO:0000313" key="4">
    <source>
        <dbReference type="EMBL" id="TDM15600.1"/>
    </source>
</evidence>
<dbReference type="InterPro" id="IPR000182">
    <property type="entry name" value="GNAT_dom"/>
</dbReference>
<gene>
    <name evidence="4" type="ORF">ERX55_01460</name>
</gene>
<name>A0A4R6C2L8_9STAP</name>
<accession>A0A4R6C2L8</accession>
<dbReference type="PANTHER" id="PTHR43072">
    <property type="entry name" value="N-ACETYLTRANSFERASE"/>
    <property type="match status" value="1"/>
</dbReference>
<evidence type="ECO:0000313" key="5">
    <source>
        <dbReference type="Proteomes" id="UP000294843"/>
    </source>
</evidence>
<comment type="caution">
    <text evidence="4">The sequence shown here is derived from an EMBL/GenBank/DDBJ whole genome shotgun (WGS) entry which is preliminary data.</text>
</comment>
<evidence type="ECO:0000259" key="3">
    <source>
        <dbReference type="PROSITE" id="PS51186"/>
    </source>
</evidence>
<keyword evidence="5" id="KW-1185">Reference proteome</keyword>
<sequence>MKTRRAELQDLDRIVEIYNSTIAGRMVTADVEPVSVESRVGWFHDHHDAKPLYVIEKGDEVVGWMSFSTFYARAAYDQTLEVSIYIDEHHRGQGIGQYALEELKRQAEELGLRTLLAFIFSHNIPSIRLFEKNGFTTYGQLPDVAYMDDKAYSLTILGYRI</sequence>
<dbReference type="EMBL" id="SCWF01000001">
    <property type="protein sequence ID" value="TDM15600.1"/>
    <property type="molecule type" value="Genomic_DNA"/>
</dbReference>
<evidence type="ECO:0000256" key="2">
    <source>
        <dbReference type="ARBA" id="ARBA00023315"/>
    </source>
</evidence>
<dbReference type="OrthoDB" id="9798006at2"/>
<dbReference type="CDD" id="cd04301">
    <property type="entry name" value="NAT_SF"/>
    <property type="match status" value="1"/>
</dbReference>
<dbReference type="PANTHER" id="PTHR43072:SF23">
    <property type="entry name" value="UPF0039 PROTEIN C11D3.02C"/>
    <property type="match status" value="1"/>
</dbReference>
<dbReference type="Proteomes" id="UP000294843">
    <property type="component" value="Unassembled WGS sequence"/>
</dbReference>
<dbReference type="Gene3D" id="3.40.630.30">
    <property type="match status" value="1"/>
</dbReference>
<proteinExistence type="predicted"/>
<dbReference type="PROSITE" id="PS51186">
    <property type="entry name" value="GNAT"/>
    <property type="match status" value="1"/>
</dbReference>